<sequence length="216" mass="22307">MTATIDAGAVLLDMDGTLVDSTAVVNEIWTRWAAEHQLDADDVLAICHGRQGYETMAILLPDRPHEDNLTENAAMLAAETDNVEGIIAIPGAGEFLAALRDVPHALVTSADTTLATVRMLAAGLPLPDLSITAEMVSRSKPHPEGFLKAAADLGVDRADCVVFEDSGAGIEAGRAAGMTVVGVGAAAAGHDPDHHLIDLASVTVTTADGRARISLG</sequence>
<dbReference type="SFLD" id="SFLDS00003">
    <property type="entry name" value="Haloacid_Dehalogenase"/>
    <property type="match status" value="1"/>
</dbReference>
<dbReference type="SFLD" id="SFLDG01129">
    <property type="entry name" value="C1.5:_HAD__Beta-PGM__Phosphata"/>
    <property type="match status" value="1"/>
</dbReference>
<dbReference type="RefSeq" id="WP_344784698.1">
    <property type="nucleotide sequence ID" value="NZ_BAAAZW010000008.1"/>
</dbReference>
<dbReference type="Gene3D" id="3.40.50.1000">
    <property type="entry name" value="HAD superfamily/HAD-like"/>
    <property type="match status" value="1"/>
</dbReference>
<dbReference type="InterPro" id="IPR036412">
    <property type="entry name" value="HAD-like_sf"/>
</dbReference>
<reference evidence="2" key="1">
    <citation type="journal article" date="2019" name="Int. J. Syst. Evol. Microbiol.">
        <title>The Global Catalogue of Microorganisms (GCM) 10K type strain sequencing project: providing services to taxonomists for standard genome sequencing and annotation.</title>
        <authorList>
            <consortium name="The Broad Institute Genomics Platform"/>
            <consortium name="The Broad Institute Genome Sequencing Center for Infectious Disease"/>
            <person name="Wu L."/>
            <person name="Ma J."/>
        </authorList>
    </citation>
    <scope>NUCLEOTIDE SEQUENCE [LARGE SCALE GENOMIC DNA]</scope>
    <source>
        <strain evidence="2">JCM 16923</strain>
    </source>
</reference>
<dbReference type="InterPro" id="IPR051806">
    <property type="entry name" value="HAD-like_SPP"/>
</dbReference>
<dbReference type="NCBIfam" id="TIGR01509">
    <property type="entry name" value="HAD-SF-IA-v3"/>
    <property type="match status" value="1"/>
</dbReference>
<name>A0ABP7PGN0_9ACTN</name>
<dbReference type="EMBL" id="BAAAZW010000008">
    <property type="protein sequence ID" value="GAA3965174.1"/>
    <property type="molecule type" value="Genomic_DNA"/>
</dbReference>
<evidence type="ECO:0000313" key="2">
    <source>
        <dbReference type="Proteomes" id="UP001418444"/>
    </source>
</evidence>
<proteinExistence type="predicted"/>
<evidence type="ECO:0000313" key="1">
    <source>
        <dbReference type="EMBL" id="GAA3965174.1"/>
    </source>
</evidence>
<dbReference type="InterPro" id="IPR006439">
    <property type="entry name" value="HAD-SF_hydro_IA"/>
</dbReference>
<dbReference type="Pfam" id="PF00702">
    <property type="entry name" value="Hydrolase"/>
    <property type="match status" value="1"/>
</dbReference>
<gene>
    <name evidence="1" type="ORF">GCM10022231_27300</name>
</gene>
<dbReference type="Gene3D" id="1.10.150.240">
    <property type="entry name" value="Putative phosphatase, domain 2"/>
    <property type="match status" value="1"/>
</dbReference>
<accession>A0ABP7PGN0</accession>
<dbReference type="InterPro" id="IPR023198">
    <property type="entry name" value="PGP-like_dom2"/>
</dbReference>
<dbReference type="GO" id="GO:0016787">
    <property type="term" value="F:hydrolase activity"/>
    <property type="evidence" value="ECO:0007669"/>
    <property type="project" value="UniProtKB-KW"/>
</dbReference>
<dbReference type="PANTHER" id="PTHR43481">
    <property type="entry name" value="FRUCTOSE-1-PHOSPHATE PHOSPHATASE"/>
    <property type="match status" value="1"/>
</dbReference>
<dbReference type="PANTHER" id="PTHR43481:SF4">
    <property type="entry name" value="GLYCEROL-1-PHOSPHATE PHOSPHOHYDROLASE 1-RELATED"/>
    <property type="match status" value="1"/>
</dbReference>
<comment type="caution">
    <text evidence="1">The sequence shown here is derived from an EMBL/GenBank/DDBJ whole genome shotgun (WGS) entry which is preliminary data.</text>
</comment>
<keyword evidence="1" id="KW-0378">Hydrolase</keyword>
<dbReference type="InterPro" id="IPR023214">
    <property type="entry name" value="HAD_sf"/>
</dbReference>
<dbReference type="Proteomes" id="UP001418444">
    <property type="component" value="Unassembled WGS sequence"/>
</dbReference>
<dbReference type="SUPFAM" id="SSF56784">
    <property type="entry name" value="HAD-like"/>
    <property type="match status" value="1"/>
</dbReference>
<keyword evidence="2" id="KW-1185">Reference proteome</keyword>
<organism evidence="1 2">
    <name type="scientific">Gordonia caeni</name>
    <dbReference type="NCBI Taxonomy" id="1007097"/>
    <lineage>
        <taxon>Bacteria</taxon>
        <taxon>Bacillati</taxon>
        <taxon>Actinomycetota</taxon>
        <taxon>Actinomycetes</taxon>
        <taxon>Mycobacteriales</taxon>
        <taxon>Gordoniaceae</taxon>
        <taxon>Gordonia</taxon>
    </lineage>
</organism>
<protein>
    <submittedName>
        <fullName evidence="1">HAD family hydrolase</fullName>
    </submittedName>
</protein>